<dbReference type="EMBL" id="JAKNAX010000009">
    <property type="protein sequence ID" value="MDE1345730.1"/>
    <property type="molecule type" value="Genomic_DNA"/>
</dbReference>
<gene>
    <name evidence="2" type="ORF">L9X51_04675</name>
</gene>
<feature type="signal peptide" evidence="1">
    <location>
        <begin position="1"/>
        <end position="17"/>
    </location>
</feature>
<comment type="caution">
    <text evidence="2">The sequence shown here is derived from an EMBL/GenBank/DDBJ whole genome shotgun (WGS) entry which is preliminary data.</text>
</comment>
<evidence type="ECO:0000256" key="1">
    <source>
        <dbReference type="SAM" id="SignalP"/>
    </source>
</evidence>
<dbReference type="AlphaFoldDB" id="A0A9X4F8Y8"/>
<keyword evidence="1" id="KW-0732">Signal</keyword>
<sequence>MKKLLLALLLVSPSALADISCSGEVKNVLQYANGSVNVLTTYRNQYTYICNIKNDWKGVSPQACQGMLSILLTAQSTGKKIATYYTGDQYTCQTLPHYGSSPGPVYVGLHGGS</sequence>
<dbReference type="Proteomes" id="UP001140978">
    <property type="component" value="Unassembled WGS sequence"/>
</dbReference>
<proteinExistence type="predicted"/>
<accession>A0A9X4F8Y8</accession>
<feature type="chain" id="PRO_5040982058" evidence="1">
    <location>
        <begin position="18"/>
        <end position="113"/>
    </location>
</feature>
<name>A0A9X4F8Y8_9VIBR</name>
<evidence type="ECO:0000313" key="2">
    <source>
        <dbReference type="EMBL" id="MDE1345730.1"/>
    </source>
</evidence>
<evidence type="ECO:0000313" key="3">
    <source>
        <dbReference type="Proteomes" id="UP001140978"/>
    </source>
</evidence>
<reference evidence="2" key="1">
    <citation type="submission" date="2022-02" db="EMBL/GenBank/DDBJ databases">
        <title>Emergence and expansion in Europe of a Vibrio aestuarianus clonal complex pathogenic for oysters.</title>
        <authorList>
            <person name="Mesnil A."/>
            <person name="Travers M.-A."/>
        </authorList>
    </citation>
    <scope>NUCLEOTIDE SEQUENCE</scope>
    <source>
        <strain evidence="2">19_064_15T1</strain>
    </source>
</reference>
<organism evidence="2 3">
    <name type="scientific">Vibrio aestuarianus</name>
    <dbReference type="NCBI Taxonomy" id="28171"/>
    <lineage>
        <taxon>Bacteria</taxon>
        <taxon>Pseudomonadati</taxon>
        <taxon>Pseudomonadota</taxon>
        <taxon>Gammaproteobacteria</taxon>
        <taxon>Vibrionales</taxon>
        <taxon>Vibrionaceae</taxon>
        <taxon>Vibrio</taxon>
    </lineage>
</organism>
<dbReference type="RefSeq" id="WP_053309550.1">
    <property type="nucleotide sequence ID" value="NZ_JAAKZK010000005.1"/>
</dbReference>
<protein>
    <submittedName>
        <fullName evidence="2">Uncharacterized protein</fullName>
    </submittedName>
</protein>